<organism evidence="5 6">
    <name type="scientific">Dorcoceras hygrometricum</name>
    <dbReference type="NCBI Taxonomy" id="472368"/>
    <lineage>
        <taxon>Eukaryota</taxon>
        <taxon>Viridiplantae</taxon>
        <taxon>Streptophyta</taxon>
        <taxon>Embryophyta</taxon>
        <taxon>Tracheophyta</taxon>
        <taxon>Spermatophyta</taxon>
        <taxon>Magnoliopsida</taxon>
        <taxon>eudicotyledons</taxon>
        <taxon>Gunneridae</taxon>
        <taxon>Pentapetalae</taxon>
        <taxon>asterids</taxon>
        <taxon>lamiids</taxon>
        <taxon>Lamiales</taxon>
        <taxon>Gesneriaceae</taxon>
        <taxon>Didymocarpoideae</taxon>
        <taxon>Trichosporeae</taxon>
        <taxon>Loxocarpinae</taxon>
        <taxon>Dorcoceras</taxon>
    </lineage>
</organism>
<dbReference type="InterPro" id="IPR029071">
    <property type="entry name" value="Ubiquitin-like_domsf"/>
</dbReference>
<dbReference type="GO" id="GO:0051087">
    <property type="term" value="F:protein-folding chaperone binding"/>
    <property type="evidence" value="ECO:0007669"/>
    <property type="project" value="InterPro"/>
</dbReference>
<dbReference type="OrthoDB" id="417450at2759"/>
<evidence type="ECO:0000259" key="4">
    <source>
        <dbReference type="PROSITE" id="PS51035"/>
    </source>
</evidence>
<dbReference type="InterPro" id="IPR036533">
    <property type="entry name" value="BAG_dom_sf"/>
</dbReference>
<feature type="region of interest" description="Disordered" evidence="2">
    <location>
        <begin position="209"/>
        <end position="371"/>
    </location>
</feature>
<dbReference type="SMART" id="SM00264">
    <property type="entry name" value="BAG"/>
    <property type="match status" value="1"/>
</dbReference>
<dbReference type="Pfam" id="PF02179">
    <property type="entry name" value="BAG"/>
    <property type="match status" value="1"/>
</dbReference>
<dbReference type="PROSITE" id="PS51035">
    <property type="entry name" value="BAG"/>
    <property type="match status" value="1"/>
</dbReference>
<protein>
    <submittedName>
        <fullName evidence="5">BAG family molecular chaperone regulator 4-like</fullName>
    </submittedName>
</protein>
<evidence type="ECO:0000313" key="6">
    <source>
        <dbReference type="Proteomes" id="UP000250235"/>
    </source>
</evidence>
<evidence type="ECO:0000256" key="1">
    <source>
        <dbReference type="ARBA" id="ARBA00023186"/>
    </source>
</evidence>
<dbReference type="GO" id="GO:0000774">
    <property type="term" value="F:adenyl-nucleotide exchange factor activity"/>
    <property type="evidence" value="ECO:0007669"/>
    <property type="project" value="TreeGrafter"/>
</dbReference>
<evidence type="ECO:0000313" key="5">
    <source>
        <dbReference type="EMBL" id="KZV57776.1"/>
    </source>
</evidence>
<feature type="region of interest" description="Disordered" evidence="2">
    <location>
        <begin position="1"/>
        <end position="25"/>
    </location>
</feature>
<keyword evidence="1" id="KW-0143">Chaperone</keyword>
<dbReference type="Proteomes" id="UP000250235">
    <property type="component" value="Unassembled WGS sequence"/>
</dbReference>
<dbReference type="SUPFAM" id="SSF63491">
    <property type="entry name" value="BAG domain"/>
    <property type="match status" value="1"/>
</dbReference>
<dbReference type="GO" id="GO:0005737">
    <property type="term" value="C:cytoplasm"/>
    <property type="evidence" value="ECO:0007669"/>
    <property type="project" value="TreeGrafter"/>
</dbReference>
<accession>A0A2Z7DJ44</accession>
<evidence type="ECO:0000256" key="2">
    <source>
        <dbReference type="SAM" id="MobiDB-lite"/>
    </source>
</evidence>
<gene>
    <name evidence="5" type="ORF">F511_13321</name>
</gene>
<dbReference type="EMBL" id="KQ987256">
    <property type="protein sequence ID" value="KZV57776.1"/>
    <property type="molecule type" value="Genomic_DNA"/>
</dbReference>
<feature type="compositionally biased region" description="Low complexity" evidence="2">
    <location>
        <begin position="244"/>
        <end position="268"/>
    </location>
</feature>
<evidence type="ECO:0000259" key="3">
    <source>
        <dbReference type="PROSITE" id="PS50053"/>
    </source>
</evidence>
<dbReference type="AlphaFoldDB" id="A0A2Z7DJ44"/>
<dbReference type="Gene3D" id="1.20.58.120">
    <property type="entry name" value="BAG domain"/>
    <property type="match status" value="1"/>
</dbReference>
<dbReference type="PANTHER" id="PTHR12329:SF49">
    <property type="entry name" value="BAG FAMILY MOLECULAR CHAPERONE REGULATOR 4-LIKE ISOFORM X1"/>
    <property type="match status" value="1"/>
</dbReference>
<dbReference type="InterPro" id="IPR039773">
    <property type="entry name" value="BAG_chaperone_regulator"/>
</dbReference>
<dbReference type="InterPro" id="IPR003103">
    <property type="entry name" value="BAG_domain"/>
</dbReference>
<dbReference type="InterPro" id="IPR000626">
    <property type="entry name" value="Ubiquitin-like_dom"/>
</dbReference>
<sequence>MRSVKGSDPTPGNGEKNGEIGPGLGHDHVPTMINIMVSHGDNGCEVAVPFDASFGHLKSVVGQKMGLKPEILKLLFRGIEKADDENLQTAGVRNNFKVLLRIHDESSGQNIPEEVKETKASSIGGAAVAAVREEVDKLAEKVSALKVVVDSGTKVDEKDILYLTEMFMRQLLKLDGIEAEGEGKVQRKQEVRRVQSLVETMDILKSKNANVSSDVDTESISTPRTLEPDSGSSNIPAPAPPSTPQSAPSSTSPALPSSAPQSAPTSTPSVPPSTPQSAPTSNSPSVPSPAPVPSPLSSQAPPLEPSVVSHPNTSVAPPHSNLYPNPHSNPHVPHSNAHVDPHSNPHVNPHSNPYPHQHVPHSNPHVDPYSNSYSAPHPYSFSAPHSNLYSGPHSSPYPMAYSGHYAYPYTSFYQNYEDPHSSPYQGQYSALSQPLTYSAPYPEQYSSPSVANNPYPYPVPHSNSPYPPSAPHPPSYPAQHSDPYNVTSSNTTVTQNWEHFD</sequence>
<keyword evidence="6" id="KW-1185">Reference proteome</keyword>
<feature type="domain" description="Ubiquitin-like" evidence="3">
    <location>
        <begin position="31"/>
        <end position="107"/>
    </location>
</feature>
<proteinExistence type="predicted"/>
<feature type="compositionally biased region" description="Low complexity" evidence="2">
    <location>
        <begin position="275"/>
        <end position="285"/>
    </location>
</feature>
<reference evidence="5 6" key="1">
    <citation type="journal article" date="2015" name="Proc. Natl. Acad. Sci. U.S.A.">
        <title>The resurrection genome of Boea hygrometrica: A blueprint for survival of dehydration.</title>
        <authorList>
            <person name="Xiao L."/>
            <person name="Yang G."/>
            <person name="Zhang L."/>
            <person name="Yang X."/>
            <person name="Zhao S."/>
            <person name="Ji Z."/>
            <person name="Zhou Q."/>
            <person name="Hu M."/>
            <person name="Wang Y."/>
            <person name="Chen M."/>
            <person name="Xu Y."/>
            <person name="Jin H."/>
            <person name="Xiao X."/>
            <person name="Hu G."/>
            <person name="Bao F."/>
            <person name="Hu Y."/>
            <person name="Wan P."/>
            <person name="Li L."/>
            <person name="Deng X."/>
            <person name="Kuang T."/>
            <person name="Xiang C."/>
            <person name="Zhu J.K."/>
            <person name="Oliver M.J."/>
            <person name="He Y."/>
        </authorList>
    </citation>
    <scope>NUCLEOTIDE SEQUENCE [LARGE SCALE GENOMIC DNA]</scope>
    <source>
        <strain evidence="6">cv. XS01</strain>
    </source>
</reference>
<dbReference type="PANTHER" id="PTHR12329">
    <property type="entry name" value="BCL2-ASSOCIATED ATHANOGENE"/>
    <property type="match status" value="1"/>
</dbReference>
<feature type="compositionally biased region" description="Low complexity" evidence="2">
    <location>
        <begin position="324"/>
        <end position="336"/>
    </location>
</feature>
<feature type="domain" description="BAG" evidence="4">
    <location>
        <begin position="127"/>
        <end position="205"/>
    </location>
</feature>
<feature type="compositionally biased region" description="Pro residues" evidence="2">
    <location>
        <begin position="455"/>
        <end position="476"/>
    </location>
</feature>
<dbReference type="SUPFAM" id="SSF54236">
    <property type="entry name" value="Ubiquitin-like"/>
    <property type="match status" value="1"/>
</dbReference>
<dbReference type="Gene3D" id="3.10.20.90">
    <property type="entry name" value="Phosphatidylinositol 3-kinase Catalytic Subunit, Chain A, domain 1"/>
    <property type="match status" value="1"/>
</dbReference>
<name>A0A2Z7DJ44_9LAMI</name>
<feature type="compositionally biased region" description="Low complexity" evidence="2">
    <location>
        <begin position="485"/>
        <end position="494"/>
    </location>
</feature>
<dbReference type="PROSITE" id="PS50053">
    <property type="entry name" value="UBIQUITIN_2"/>
    <property type="match status" value="1"/>
</dbReference>
<dbReference type="GO" id="GO:0050821">
    <property type="term" value="P:protein stabilization"/>
    <property type="evidence" value="ECO:0007669"/>
    <property type="project" value="TreeGrafter"/>
</dbReference>
<feature type="compositionally biased region" description="Polar residues" evidence="2">
    <location>
        <begin position="209"/>
        <end position="235"/>
    </location>
</feature>
<feature type="region of interest" description="Disordered" evidence="2">
    <location>
        <begin position="442"/>
        <end position="501"/>
    </location>
</feature>